<feature type="compositionally biased region" description="Low complexity" evidence="1">
    <location>
        <begin position="48"/>
        <end position="62"/>
    </location>
</feature>
<proteinExistence type="predicted"/>
<feature type="transmembrane region" description="Helical" evidence="2">
    <location>
        <begin position="237"/>
        <end position="270"/>
    </location>
</feature>
<feature type="domain" description="DUF7847" evidence="3">
    <location>
        <begin position="174"/>
        <end position="457"/>
    </location>
</feature>
<feature type="transmembrane region" description="Helical" evidence="2">
    <location>
        <begin position="380"/>
        <end position="408"/>
    </location>
</feature>
<feature type="compositionally biased region" description="Low complexity" evidence="1">
    <location>
        <begin position="113"/>
        <end position="128"/>
    </location>
</feature>
<dbReference type="Pfam" id="PF25231">
    <property type="entry name" value="DUF7847"/>
    <property type="match status" value="1"/>
</dbReference>
<dbReference type="PANTHER" id="PTHR33133">
    <property type="entry name" value="OS08G0107100 PROTEIN-RELATED"/>
    <property type="match status" value="1"/>
</dbReference>
<evidence type="ECO:0000313" key="5">
    <source>
        <dbReference type="Proteomes" id="UP001153328"/>
    </source>
</evidence>
<keyword evidence="2" id="KW-1133">Transmembrane helix</keyword>
<evidence type="ECO:0000313" key="4">
    <source>
        <dbReference type="EMBL" id="CAG7622598.1"/>
    </source>
</evidence>
<dbReference type="Proteomes" id="UP001153328">
    <property type="component" value="Unassembled WGS sequence"/>
</dbReference>
<name>A0A9W4GYM0_9ACTN</name>
<dbReference type="PANTHER" id="PTHR33133:SF1">
    <property type="entry name" value="EXPRESSED PROTEIN-RELATED"/>
    <property type="match status" value="1"/>
</dbReference>
<evidence type="ECO:0000256" key="2">
    <source>
        <dbReference type="SAM" id="Phobius"/>
    </source>
</evidence>
<reference evidence="4" key="1">
    <citation type="submission" date="2021-06" db="EMBL/GenBank/DDBJ databases">
        <authorList>
            <person name="Arsene-Ploetze F."/>
        </authorList>
    </citation>
    <scope>NUCLEOTIDE SEQUENCE</scope>
    <source>
        <strain evidence="4">SBRY1</strain>
    </source>
</reference>
<feature type="compositionally biased region" description="Low complexity" evidence="1">
    <location>
        <begin position="86"/>
        <end position="99"/>
    </location>
</feature>
<protein>
    <recommendedName>
        <fullName evidence="3">DUF7847 domain-containing protein</fullName>
    </recommendedName>
</protein>
<sequence length="490" mass="50000">MTNTPGWASPGSSGSQEPDGGDSPEDTPPAAPAAADDPADGTTGGAPGDTADNTADNTQDAPVSGVWSQQQPPAAPWQHTPSGLDPRAAAKPSEPAASPAAPPQEQAPPAAPTPQGTGRPAGVGQQWAPPTPPAAPQNGGPRWGPAVAHHGGPQPPYATKPPAPQPGVIPLRPLDVGEILQGAVSTLRRHWRAAMLLAFVVGLLTESVNAVISGFLIDDTRIDDLNRNSDPSVHDILHAFSGAVAGSLLLILTSMVGVILTAGLLTVVISRAVLGRPTTVRSVWQDVRPRLGQLVGLALLVPLALCAILAVPAVPGLLIALAGGQSAGASIASLGLICGVVFSIWQWNLWSLTAPALMLEKQGVKAALKRSVKLVNGSWWRVLGVQLLMLLIAAVASVVIQLPFAMIADAVSGDDASGLFSASADSSWTTIIIVAVGGVISSTLTLPISAGAVSLLYVDQRIRREALDIDLGRAAKVPGYDAPTTVGADR</sequence>
<feature type="transmembrane region" description="Helical" evidence="2">
    <location>
        <begin position="428"/>
        <end position="458"/>
    </location>
</feature>
<dbReference type="EMBL" id="CAJVAX010000007">
    <property type="protein sequence ID" value="CAG7622598.1"/>
    <property type="molecule type" value="Genomic_DNA"/>
</dbReference>
<evidence type="ECO:0000256" key="1">
    <source>
        <dbReference type="SAM" id="MobiDB-lite"/>
    </source>
</evidence>
<keyword evidence="5" id="KW-1185">Reference proteome</keyword>
<feature type="transmembrane region" description="Helical" evidence="2">
    <location>
        <begin position="331"/>
        <end position="359"/>
    </location>
</feature>
<dbReference type="AlphaFoldDB" id="A0A9W4GYM0"/>
<feature type="compositionally biased region" description="Pro residues" evidence="1">
    <location>
        <begin position="153"/>
        <end position="167"/>
    </location>
</feature>
<feature type="region of interest" description="Disordered" evidence="1">
    <location>
        <begin position="1"/>
        <end position="169"/>
    </location>
</feature>
<feature type="transmembrane region" description="Helical" evidence="2">
    <location>
        <begin position="194"/>
        <end position="217"/>
    </location>
</feature>
<dbReference type="InterPro" id="IPR057169">
    <property type="entry name" value="DUF7847"/>
</dbReference>
<keyword evidence="2" id="KW-0812">Transmembrane</keyword>
<feature type="transmembrane region" description="Helical" evidence="2">
    <location>
        <begin position="291"/>
        <end position="311"/>
    </location>
</feature>
<feature type="compositionally biased region" description="Polar residues" evidence="1">
    <location>
        <begin position="1"/>
        <end position="16"/>
    </location>
</feature>
<keyword evidence="2" id="KW-0472">Membrane</keyword>
<feature type="compositionally biased region" description="Pro residues" evidence="1">
    <location>
        <begin position="100"/>
        <end position="112"/>
    </location>
</feature>
<accession>A0A9W4GYM0</accession>
<gene>
    <name evidence="4" type="ORF">SBRY_150001</name>
</gene>
<evidence type="ECO:0000259" key="3">
    <source>
        <dbReference type="Pfam" id="PF25231"/>
    </source>
</evidence>
<dbReference type="RefSeq" id="WP_205048325.1">
    <property type="nucleotide sequence ID" value="NZ_CAJVAX010000007.1"/>
</dbReference>
<comment type="caution">
    <text evidence="4">The sequence shown here is derived from an EMBL/GenBank/DDBJ whole genome shotgun (WGS) entry which is preliminary data.</text>
</comment>
<organism evidence="4 5">
    <name type="scientific">Actinacidiphila bryophytorum</name>
    <dbReference type="NCBI Taxonomy" id="1436133"/>
    <lineage>
        <taxon>Bacteria</taxon>
        <taxon>Bacillati</taxon>
        <taxon>Actinomycetota</taxon>
        <taxon>Actinomycetes</taxon>
        <taxon>Kitasatosporales</taxon>
        <taxon>Streptomycetaceae</taxon>
        <taxon>Actinacidiphila</taxon>
    </lineage>
</organism>